<comment type="similarity">
    <text evidence="1">Belongs to the Cu-Zn superoxide dismutase family.</text>
</comment>
<dbReference type="EMBL" id="JACHMO010000001">
    <property type="protein sequence ID" value="MBB5802884.1"/>
    <property type="molecule type" value="Genomic_DNA"/>
</dbReference>
<organism evidence="2 3">
    <name type="scientific">Saccharothrix ecbatanensis</name>
    <dbReference type="NCBI Taxonomy" id="1105145"/>
    <lineage>
        <taxon>Bacteria</taxon>
        <taxon>Bacillati</taxon>
        <taxon>Actinomycetota</taxon>
        <taxon>Actinomycetes</taxon>
        <taxon>Pseudonocardiales</taxon>
        <taxon>Pseudonocardiaceae</taxon>
        <taxon>Saccharothrix</taxon>
    </lineage>
</organism>
<evidence type="ECO:0000256" key="1">
    <source>
        <dbReference type="ARBA" id="ARBA00010457"/>
    </source>
</evidence>
<keyword evidence="2" id="KW-0560">Oxidoreductase</keyword>
<sequence>MRTVIVVAGLCAVVGAAVGCGGEPAEPGRTGASEPKVTSRQIGVLAPVDSADTAFTYDQAAAPPGAQLELEVMEGAGATTVRLTVELLQPDRGYAVHAHTEPCGVTGTDAGPHYQHEIDPAATPDRPSVDPAYANPQNEIWLDLTTDGQGNGSAETTVPFVFDDRVPSSIVLHEQPKTATEQGRAGSAGGRVACFTAPFR</sequence>
<proteinExistence type="inferred from homology"/>
<protein>
    <submittedName>
        <fullName evidence="2">Cu-Zn family superoxide dismutase</fullName>
        <ecNumber evidence="2">1.15.1.1</ecNumber>
    </submittedName>
</protein>
<dbReference type="GO" id="GO:0046872">
    <property type="term" value="F:metal ion binding"/>
    <property type="evidence" value="ECO:0007669"/>
    <property type="project" value="InterPro"/>
</dbReference>
<accession>A0A7W9HJB4</accession>
<dbReference type="SUPFAM" id="SSF49329">
    <property type="entry name" value="Cu,Zn superoxide dismutase-like"/>
    <property type="match status" value="1"/>
</dbReference>
<keyword evidence="3" id="KW-1185">Reference proteome</keyword>
<dbReference type="Proteomes" id="UP000552097">
    <property type="component" value="Unassembled WGS sequence"/>
</dbReference>
<dbReference type="GO" id="GO:0004784">
    <property type="term" value="F:superoxide dismutase activity"/>
    <property type="evidence" value="ECO:0007669"/>
    <property type="project" value="UniProtKB-EC"/>
</dbReference>
<dbReference type="PROSITE" id="PS51257">
    <property type="entry name" value="PROKAR_LIPOPROTEIN"/>
    <property type="match status" value="1"/>
</dbReference>
<dbReference type="AlphaFoldDB" id="A0A7W9HJB4"/>
<comment type="caution">
    <text evidence="2">The sequence shown here is derived from an EMBL/GenBank/DDBJ whole genome shotgun (WGS) entry which is preliminary data.</text>
</comment>
<evidence type="ECO:0000313" key="3">
    <source>
        <dbReference type="Proteomes" id="UP000552097"/>
    </source>
</evidence>
<name>A0A7W9HJB4_9PSEU</name>
<dbReference type="RefSeq" id="WP_184919877.1">
    <property type="nucleotide sequence ID" value="NZ_JACHMO010000001.1"/>
</dbReference>
<dbReference type="Gene3D" id="2.60.40.200">
    <property type="entry name" value="Superoxide dismutase, copper/zinc binding domain"/>
    <property type="match status" value="1"/>
</dbReference>
<dbReference type="EC" id="1.15.1.1" evidence="2"/>
<dbReference type="InterPro" id="IPR036423">
    <property type="entry name" value="SOD-like_Cu/Zn_dom_sf"/>
</dbReference>
<evidence type="ECO:0000313" key="2">
    <source>
        <dbReference type="EMBL" id="MBB5802884.1"/>
    </source>
</evidence>
<gene>
    <name evidence="2" type="ORF">F4560_002652</name>
</gene>
<reference evidence="2 3" key="1">
    <citation type="submission" date="2020-08" db="EMBL/GenBank/DDBJ databases">
        <title>Sequencing the genomes of 1000 actinobacteria strains.</title>
        <authorList>
            <person name="Klenk H.-P."/>
        </authorList>
    </citation>
    <scope>NUCLEOTIDE SEQUENCE [LARGE SCALE GENOMIC DNA]</scope>
    <source>
        <strain evidence="2 3">DSM 45486</strain>
    </source>
</reference>